<dbReference type="EMBL" id="LXQA010209722">
    <property type="protein sequence ID" value="MCI34037.1"/>
    <property type="molecule type" value="Genomic_DNA"/>
</dbReference>
<evidence type="ECO:0000313" key="2">
    <source>
        <dbReference type="Proteomes" id="UP000265520"/>
    </source>
</evidence>
<protein>
    <submittedName>
        <fullName evidence="1">Uncharacterized protein</fullName>
    </submittedName>
</protein>
<accession>A0A392RCW4</accession>
<proteinExistence type="predicted"/>
<keyword evidence="2" id="KW-1185">Reference proteome</keyword>
<name>A0A392RCW4_9FABA</name>
<dbReference type="Proteomes" id="UP000265520">
    <property type="component" value="Unassembled WGS sequence"/>
</dbReference>
<evidence type="ECO:0000313" key="1">
    <source>
        <dbReference type="EMBL" id="MCI34037.1"/>
    </source>
</evidence>
<dbReference type="AlphaFoldDB" id="A0A392RCW4"/>
<sequence length="92" mass="10318">MKVRYVYRDSCVVSWPSLWVGIGHPGSMRISERCRFSAAASVSQPLLFVLSPGHICLLRFCNVAPKLKVEDDDKNFWVKLSTLGAIVYNSSI</sequence>
<reference evidence="1 2" key="1">
    <citation type="journal article" date="2018" name="Front. Plant Sci.">
        <title>Red Clover (Trifolium pratense) and Zigzag Clover (T. medium) - A Picture of Genomic Similarities and Differences.</title>
        <authorList>
            <person name="Dluhosova J."/>
            <person name="Istvanek J."/>
            <person name="Nedelnik J."/>
            <person name="Repkova J."/>
        </authorList>
    </citation>
    <scope>NUCLEOTIDE SEQUENCE [LARGE SCALE GENOMIC DNA]</scope>
    <source>
        <strain evidence="2">cv. 10/8</strain>
        <tissue evidence="1">Leaf</tissue>
    </source>
</reference>
<organism evidence="1 2">
    <name type="scientific">Trifolium medium</name>
    <dbReference type="NCBI Taxonomy" id="97028"/>
    <lineage>
        <taxon>Eukaryota</taxon>
        <taxon>Viridiplantae</taxon>
        <taxon>Streptophyta</taxon>
        <taxon>Embryophyta</taxon>
        <taxon>Tracheophyta</taxon>
        <taxon>Spermatophyta</taxon>
        <taxon>Magnoliopsida</taxon>
        <taxon>eudicotyledons</taxon>
        <taxon>Gunneridae</taxon>
        <taxon>Pentapetalae</taxon>
        <taxon>rosids</taxon>
        <taxon>fabids</taxon>
        <taxon>Fabales</taxon>
        <taxon>Fabaceae</taxon>
        <taxon>Papilionoideae</taxon>
        <taxon>50 kb inversion clade</taxon>
        <taxon>NPAAA clade</taxon>
        <taxon>Hologalegina</taxon>
        <taxon>IRL clade</taxon>
        <taxon>Trifolieae</taxon>
        <taxon>Trifolium</taxon>
    </lineage>
</organism>
<comment type="caution">
    <text evidence="1">The sequence shown here is derived from an EMBL/GenBank/DDBJ whole genome shotgun (WGS) entry which is preliminary data.</text>
</comment>